<organism evidence="3 4">
    <name type="scientific">Undibacterium baiyunense</name>
    <dbReference type="NCBI Taxonomy" id="2828731"/>
    <lineage>
        <taxon>Bacteria</taxon>
        <taxon>Pseudomonadati</taxon>
        <taxon>Pseudomonadota</taxon>
        <taxon>Betaproteobacteria</taxon>
        <taxon>Burkholderiales</taxon>
        <taxon>Oxalobacteraceae</taxon>
        <taxon>Undibacterium</taxon>
    </lineage>
</organism>
<evidence type="ECO:0000259" key="2">
    <source>
        <dbReference type="PROSITE" id="PS51464"/>
    </source>
</evidence>
<gene>
    <name evidence="3" type="ORF">KDM92_09350</name>
</gene>
<dbReference type="SUPFAM" id="SSF53697">
    <property type="entry name" value="SIS domain"/>
    <property type="match status" value="1"/>
</dbReference>
<dbReference type="InterPro" id="IPR046348">
    <property type="entry name" value="SIS_dom_sf"/>
</dbReference>
<accession>A0A941DDM1</accession>
<dbReference type="InterPro" id="IPR035466">
    <property type="entry name" value="GlmS/AgaS_SIS"/>
</dbReference>
<proteinExistence type="predicted"/>
<sequence length="336" mass="35507">MLKEACSSGEFVAAQLGHDRERFIELGKQLRATPPSSVVTIARGSSDHAANYAAYLMMARLGHIVASLPMSLVTLNKAPLLVKNALAIAISQSGQSPDVVEPIRYFSEHGATTVALVNDASSPLAQSAQWTMPLHAGPELSVAATKSFITSLVAGARLAGHWQNDPAFLAGIEELPQVLHAATQLDWSNALDVLAPAQRIMVVGRGISFSVALESALKFKETSVIQAEAFSGAEIKHGPMALIDDGYPLLIFATRGPAQAGLIALAEEMRGRGANVLLAAPADVKERNLTLATTATPDLDPIAAIQSFYVMAAHLSVARGLDPDKPRHLSKVTKTN</sequence>
<feature type="domain" description="SIS" evidence="2">
    <location>
        <begin position="26"/>
        <end position="177"/>
    </location>
</feature>
<dbReference type="InterPro" id="IPR001347">
    <property type="entry name" value="SIS_dom"/>
</dbReference>
<dbReference type="RefSeq" id="WP_212684335.1">
    <property type="nucleotide sequence ID" value="NZ_JAGSPM010000005.1"/>
</dbReference>
<dbReference type="EMBL" id="JAGSPM010000005">
    <property type="protein sequence ID" value="MBR7746784.1"/>
    <property type="molecule type" value="Genomic_DNA"/>
</dbReference>
<dbReference type="PANTHER" id="PTHR10937:SF8">
    <property type="entry name" value="AMINOTRANSFERASE-RELATED"/>
    <property type="match status" value="1"/>
</dbReference>
<dbReference type="PANTHER" id="PTHR10937">
    <property type="entry name" value="GLUCOSAMINE--FRUCTOSE-6-PHOSPHATE AMINOTRANSFERASE, ISOMERIZING"/>
    <property type="match status" value="1"/>
</dbReference>
<dbReference type="Gene3D" id="3.40.50.10490">
    <property type="entry name" value="Glucose-6-phosphate isomerase like protein, domain 1"/>
    <property type="match status" value="2"/>
</dbReference>
<dbReference type="PROSITE" id="PS51464">
    <property type="entry name" value="SIS"/>
    <property type="match status" value="2"/>
</dbReference>
<comment type="caution">
    <text evidence="3">The sequence shown here is derived from an EMBL/GenBank/DDBJ whole genome shotgun (WGS) entry which is preliminary data.</text>
</comment>
<evidence type="ECO:0000313" key="3">
    <source>
        <dbReference type="EMBL" id="MBR7746784.1"/>
    </source>
</evidence>
<keyword evidence="1" id="KW-0677">Repeat</keyword>
<dbReference type="GO" id="GO:1901135">
    <property type="term" value="P:carbohydrate derivative metabolic process"/>
    <property type="evidence" value="ECO:0007669"/>
    <property type="project" value="InterPro"/>
</dbReference>
<feature type="domain" description="SIS" evidence="2">
    <location>
        <begin position="190"/>
        <end position="326"/>
    </location>
</feature>
<dbReference type="AlphaFoldDB" id="A0A941DDM1"/>
<dbReference type="Proteomes" id="UP000680158">
    <property type="component" value="Unassembled WGS sequence"/>
</dbReference>
<dbReference type="CDD" id="cd05009">
    <property type="entry name" value="SIS_GlmS_GlmD_2"/>
    <property type="match status" value="1"/>
</dbReference>
<protein>
    <submittedName>
        <fullName evidence="3">SIS domain-containing protein</fullName>
    </submittedName>
</protein>
<keyword evidence="4" id="KW-1185">Reference proteome</keyword>
<name>A0A941DDM1_9BURK</name>
<dbReference type="Pfam" id="PF01380">
    <property type="entry name" value="SIS"/>
    <property type="match status" value="2"/>
</dbReference>
<dbReference type="GO" id="GO:0097367">
    <property type="term" value="F:carbohydrate derivative binding"/>
    <property type="evidence" value="ECO:0007669"/>
    <property type="project" value="InterPro"/>
</dbReference>
<dbReference type="CDD" id="cd05008">
    <property type="entry name" value="SIS_GlmS_GlmD_1"/>
    <property type="match status" value="1"/>
</dbReference>
<dbReference type="InterPro" id="IPR035490">
    <property type="entry name" value="GlmS/FrlB_SIS"/>
</dbReference>
<evidence type="ECO:0000256" key="1">
    <source>
        <dbReference type="ARBA" id="ARBA00022737"/>
    </source>
</evidence>
<evidence type="ECO:0000313" key="4">
    <source>
        <dbReference type="Proteomes" id="UP000680158"/>
    </source>
</evidence>
<reference evidence="3 4" key="1">
    <citation type="submission" date="2021-04" db="EMBL/GenBank/DDBJ databases">
        <title>novel species isolated from subtropical streams in China.</title>
        <authorList>
            <person name="Lu H."/>
        </authorList>
    </citation>
    <scope>NUCLEOTIDE SEQUENCE [LARGE SCALE GENOMIC DNA]</scope>
    <source>
        <strain evidence="3 4">BYS107W</strain>
    </source>
</reference>